<dbReference type="STRING" id="92487.SAMN02745130_01107"/>
<dbReference type="Proteomes" id="UP000190460">
    <property type="component" value="Unassembled WGS sequence"/>
</dbReference>
<keyword evidence="4" id="KW-1185">Reference proteome</keyword>
<protein>
    <submittedName>
        <fullName evidence="3">tRNA pseudouridine65 synthase</fullName>
    </submittedName>
</protein>
<dbReference type="Pfam" id="PF00849">
    <property type="entry name" value="PseudoU_synth_2"/>
    <property type="match status" value="1"/>
</dbReference>
<dbReference type="InterPro" id="IPR020103">
    <property type="entry name" value="PsdUridine_synth_cat_dom_sf"/>
</dbReference>
<dbReference type="PANTHER" id="PTHR21600">
    <property type="entry name" value="MITOCHONDRIAL RNA PSEUDOURIDINE SYNTHASE"/>
    <property type="match status" value="1"/>
</dbReference>
<gene>
    <name evidence="3" type="ORF">SAMN02745130_01107</name>
</gene>
<feature type="domain" description="Pseudouridine synthase RsuA/RluA-like" evidence="2">
    <location>
        <begin position="13"/>
        <end position="172"/>
    </location>
</feature>
<reference evidence="3 4" key="1">
    <citation type="submission" date="2017-02" db="EMBL/GenBank/DDBJ databases">
        <authorList>
            <person name="Peterson S.W."/>
        </authorList>
    </citation>
    <scope>NUCLEOTIDE SEQUENCE [LARGE SCALE GENOMIC DNA]</scope>
    <source>
        <strain evidence="3 4">ATCC 49788</strain>
    </source>
</reference>
<dbReference type="GO" id="GO:0003723">
    <property type="term" value="F:RNA binding"/>
    <property type="evidence" value="ECO:0007669"/>
    <property type="project" value="InterPro"/>
</dbReference>
<evidence type="ECO:0000259" key="2">
    <source>
        <dbReference type="Pfam" id="PF00849"/>
    </source>
</evidence>
<organism evidence="3 4">
    <name type="scientific">Thiothrix eikelboomii</name>
    <dbReference type="NCBI Taxonomy" id="92487"/>
    <lineage>
        <taxon>Bacteria</taxon>
        <taxon>Pseudomonadati</taxon>
        <taxon>Pseudomonadota</taxon>
        <taxon>Gammaproteobacteria</taxon>
        <taxon>Thiotrichales</taxon>
        <taxon>Thiotrichaceae</taxon>
        <taxon>Thiothrix</taxon>
    </lineage>
</organism>
<dbReference type="OrthoDB" id="9807829at2"/>
<dbReference type="EMBL" id="FUYB01000003">
    <property type="protein sequence ID" value="SKA72540.1"/>
    <property type="molecule type" value="Genomic_DNA"/>
</dbReference>
<dbReference type="InterPro" id="IPR050188">
    <property type="entry name" value="RluA_PseudoU_synthase"/>
</dbReference>
<dbReference type="RefSeq" id="WP_078921583.1">
    <property type="nucleotide sequence ID" value="NZ_FUYB01000003.1"/>
</dbReference>
<dbReference type="GO" id="GO:0000455">
    <property type="term" value="P:enzyme-directed rRNA pseudouridine synthesis"/>
    <property type="evidence" value="ECO:0007669"/>
    <property type="project" value="TreeGrafter"/>
</dbReference>
<evidence type="ECO:0000256" key="1">
    <source>
        <dbReference type="ARBA" id="ARBA00023235"/>
    </source>
</evidence>
<dbReference type="CDD" id="cd02563">
    <property type="entry name" value="PseudoU_synth_TruC"/>
    <property type="match status" value="1"/>
</dbReference>
<evidence type="ECO:0000313" key="4">
    <source>
        <dbReference type="Proteomes" id="UP000190460"/>
    </source>
</evidence>
<proteinExistence type="predicted"/>
<sequence length="250" mass="28279">MSPLEILYQDEFLVAINKPSGLLVHRSLIDKHETRFAVQLLRDQIGQKVYPPHRLDRPTSGVLLFALDPNIARLLTEQFTQAALEKTYLALVRGFCAAEAVIDYPLKEVLDEIADAQAAQDKPAQTAITQYRRLEQFELPLASGKHLTSRYSLLELQPKTGRKHQLRRHLKHIFHPIVGDTTHGDGKQNQLFREQFGCERLLLHAQTLSFLHPVNKVTLRLQAPLAEEFVQVLQAVASNNLLVGDLDVCS</sequence>
<dbReference type="GO" id="GO:0140098">
    <property type="term" value="F:catalytic activity, acting on RNA"/>
    <property type="evidence" value="ECO:0007669"/>
    <property type="project" value="UniProtKB-ARBA"/>
</dbReference>
<accession>A0A1T4W5J2</accession>
<dbReference type="AlphaFoldDB" id="A0A1T4W5J2"/>
<evidence type="ECO:0000313" key="3">
    <source>
        <dbReference type="EMBL" id="SKA72540.1"/>
    </source>
</evidence>
<dbReference type="SUPFAM" id="SSF55120">
    <property type="entry name" value="Pseudouridine synthase"/>
    <property type="match status" value="1"/>
</dbReference>
<dbReference type="Gene3D" id="3.30.2350.10">
    <property type="entry name" value="Pseudouridine synthase"/>
    <property type="match status" value="1"/>
</dbReference>
<name>A0A1T4W5J2_9GAMM</name>
<dbReference type="PANTHER" id="PTHR21600:SF56">
    <property type="entry name" value="TRNA PSEUDOURIDINE SYNTHASE C"/>
    <property type="match status" value="1"/>
</dbReference>
<dbReference type="NCBIfam" id="NF008321">
    <property type="entry name" value="PRK11112.1"/>
    <property type="match status" value="1"/>
</dbReference>
<keyword evidence="1" id="KW-0413">Isomerase</keyword>
<dbReference type="GO" id="GO:0009982">
    <property type="term" value="F:pseudouridine synthase activity"/>
    <property type="evidence" value="ECO:0007669"/>
    <property type="project" value="InterPro"/>
</dbReference>
<dbReference type="InterPro" id="IPR006145">
    <property type="entry name" value="PsdUridine_synth_RsuA/RluA"/>
</dbReference>